<dbReference type="HOGENOM" id="CLU_045366_1_0_5"/>
<evidence type="ECO:0000256" key="2">
    <source>
        <dbReference type="ARBA" id="ARBA00038115"/>
    </source>
</evidence>
<dbReference type="PANTHER" id="PTHR22946">
    <property type="entry name" value="DIENELACTONE HYDROLASE DOMAIN-CONTAINING PROTEIN-RELATED"/>
    <property type="match status" value="1"/>
</dbReference>
<sequence length="344" mass="35880">MKRILLSILLCAAMTLSARAAEDLPGYERMTVFPENRPGPVAATLWYPAGVRSYAGLVGDNAVFKGTSGLMGARIADGKFPLFLFSHGSGGNMDNSAWLMAALAEHGAMVLAVNHPGSTSGDSSPRASTFLGRRAGDLSSALDMLLSDPVLGPHVDRSAITAIGFSLGGATALNLGGVRFSGDAYADYCRSNPDNLDCIFISKGNLALDHLPEDFSADARDERISRVVAIDPGFTYAATADSIAASKQPVLVINLGEKNLTKAADVSEKGSNLVARLPDAERVVIAPAHHFTFLAECKPAGAALLAEEQDDPVCDDPEGADRAAVHARIIDTIAGFAGLGGVRD</sequence>
<keyword evidence="3" id="KW-0732">Signal</keyword>
<accession>A0A0D5LVX7</accession>
<keyword evidence="6" id="KW-1185">Reference proteome</keyword>
<dbReference type="PANTHER" id="PTHR22946:SF9">
    <property type="entry name" value="POLYKETIDE TRANSFERASE AF380"/>
    <property type="match status" value="1"/>
</dbReference>
<dbReference type="GO" id="GO:0052689">
    <property type="term" value="F:carboxylic ester hydrolase activity"/>
    <property type="evidence" value="ECO:0007669"/>
    <property type="project" value="UniProtKB-ARBA"/>
</dbReference>
<dbReference type="Pfam" id="PF00561">
    <property type="entry name" value="Abhydrolase_1"/>
    <property type="match status" value="1"/>
</dbReference>
<dbReference type="InterPro" id="IPR000073">
    <property type="entry name" value="AB_hydrolase_1"/>
</dbReference>
<dbReference type="AlphaFoldDB" id="A0A0D5LVX7"/>
<dbReference type="PATRIC" id="fig|1486262.3.peg.4277"/>
<comment type="similarity">
    <text evidence="2">Belongs to the AB hydrolase superfamily. FUS2 hydrolase family.</text>
</comment>
<evidence type="ECO:0000256" key="1">
    <source>
        <dbReference type="ARBA" id="ARBA00022801"/>
    </source>
</evidence>
<dbReference type="EMBL" id="CP010803">
    <property type="protein sequence ID" value="AJY47543.1"/>
    <property type="molecule type" value="Genomic_DNA"/>
</dbReference>
<dbReference type="SUPFAM" id="SSF53474">
    <property type="entry name" value="alpha/beta-Hydrolases"/>
    <property type="match status" value="1"/>
</dbReference>
<gene>
    <name evidence="5" type="ORF">TM49_20690</name>
</gene>
<dbReference type="KEGG" id="mey:TM49_20690"/>
<dbReference type="InterPro" id="IPR029058">
    <property type="entry name" value="AB_hydrolase_fold"/>
</dbReference>
<proteinExistence type="inferred from homology"/>
<protein>
    <submittedName>
        <fullName evidence="5">Signal peptide protein</fullName>
    </submittedName>
</protein>
<feature type="signal peptide" evidence="3">
    <location>
        <begin position="1"/>
        <end position="20"/>
    </location>
</feature>
<feature type="domain" description="AB hydrolase-1" evidence="4">
    <location>
        <begin position="81"/>
        <end position="175"/>
    </location>
</feature>
<dbReference type="RefSeq" id="WP_045684008.1">
    <property type="nucleotide sequence ID" value="NZ_CP010803.1"/>
</dbReference>
<dbReference type="InterPro" id="IPR050261">
    <property type="entry name" value="FrsA_esterase"/>
</dbReference>
<dbReference type="Proteomes" id="UP000032611">
    <property type="component" value="Chromosome"/>
</dbReference>
<feature type="chain" id="PRO_5002295423" evidence="3">
    <location>
        <begin position="21"/>
        <end position="344"/>
    </location>
</feature>
<dbReference type="InterPro" id="IPR016986">
    <property type="entry name" value="UCP031982_abhydr"/>
</dbReference>
<keyword evidence="1" id="KW-0378">Hydrolase</keyword>
<evidence type="ECO:0000313" key="5">
    <source>
        <dbReference type="EMBL" id="AJY47543.1"/>
    </source>
</evidence>
<organism evidence="5 6">
    <name type="scientific">Martelella endophytica</name>
    <dbReference type="NCBI Taxonomy" id="1486262"/>
    <lineage>
        <taxon>Bacteria</taxon>
        <taxon>Pseudomonadati</taxon>
        <taxon>Pseudomonadota</taxon>
        <taxon>Alphaproteobacteria</taxon>
        <taxon>Hyphomicrobiales</taxon>
        <taxon>Aurantimonadaceae</taxon>
        <taxon>Martelella</taxon>
    </lineage>
</organism>
<dbReference type="PIRSF" id="PIRSF031982">
    <property type="entry name" value="UCP031982_abhydr"/>
    <property type="match status" value="1"/>
</dbReference>
<evidence type="ECO:0000259" key="4">
    <source>
        <dbReference type="Pfam" id="PF00561"/>
    </source>
</evidence>
<evidence type="ECO:0000313" key="6">
    <source>
        <dbReference type="Proteomes" id="UP000032611"/>
    </source>
</evidence>
<evidence type="ECO:0000256" key="3">
    <source>
        <dbReference type="SAM" id="SignalP"/>
    </source>
</evidence>
<name>A0A0D5LVX7_MAREN</name>
<reference evidence="5 6" key="1">
    <citation type="journal article" date="2015" name="Genome Announc.">
        <title>Complete genome sequence of Martelella endophytica YC6887, which has antifungal activity associated with a halophyte.</title>
        <authorList>
            <person name="Khan A."/>
            <person name="Khan H."/>
            <person name="Chung E.J."/>
            <person name="Hossain M.T."/>
            <person name="Chung Y.R."/>
        </authorList>
    </citation>
    <scope>NUCLEOTIDE SEQUENCE [LARGE SCALE GENOMIC DNA]</scope>
    <source>
        <strain evidence="5">YC6887</strain>
    </source>
</reference>
<dbReference type="Gene3D" id="3.40.50.1820">
    <property type="entry name" value="alpha/beta hydrolase"/>
    <property type="match status" value="1"/>
</dbReference>
<dbReference type="OrthoDB" id="9814760at2"/>